<evidence type="ECO:0000256" key="1">
    <source>
        <dbReference type="ARBA" id="ARBA00004651"/>
    </source>
</evidence>
<feature type="transmembrane region" description="Helical" evidence="6">
    <location>
        <begin position="6"/>
        <end position="28"/>
    </location>
</feature>
<name>A0A1H1Z917_9ACTN</name>
<dbReference type="Proteomes" id="UP000199103">
    <property type="component" value="Chromosome I"/>
</dbReference>
<dbReference type="EMBL" id="LT629772">
    <property type="protein sequence ID" value="SDT30150.1"/>
    <property type="molecule type" value="Genomic_DNA"/>
</dbReference>
<evidence type="ECO:0000256" key="5">
    <source>
        <dbReference type="ARBA" id="ARBA00023136"/>
    </source>
</evidence>
<feature type="transmembrane region" description="Helical" evidence="6">
    <location>
        <begin position="192"/>
        <end position="211"/>
    </location>
</feature>
<sequence>MSGTHLLTFLATVIVIVAIPGPSVLFTISRALTYGRRTALLGVVGNAVGCLLQVAAVSAGLGVLIVRAAEVVTVLRFAGAGYLIFLGVQAIRHRGRLAAALAGGIEPVRPLRALADGLLVGATNPKMIVFLIVFLIVALPQVTEPAAGIPLPVQMAVAGTLVPLVAVLMDSTWALAAGTVRGWFTRSPRRMSAIGGAGGLAVIGVGVSVAVTGRNG</sequence>
<keyword evidence="4 6" id="KW-1133">Transmembrane helix</keyword>
<evidence type="ECO:0000256" key="6">
    <source>
        <dbReference type="SAM" id="Phobius"/>
    </source>
</evidence>
<dbReference type="PANTHER" id="PTHR30086:SF20">
    <property type="entry name" value="ARGININE EXPORTER PROTEIN ARGO-RELATED"/>
    <property type="match status" value="1"/>
</dbReference>
<comment type="subcellular location">
    <subcellularLocation>
        <location evidence="1">Cell membrane</location>
        <topology evidence="1">Multi-pass membrane protein</topology>
    </subcellularLocation>
</comment>
<dbReference type="Pfam" id="PF01810">
    <property type="entry name" value="LysE"/>
    <property type="match status" value="1"/>
</dbReference>
<dbReference type="GO" id="GO:0005886">
    <property type="term" value="C:plasma membrane"/>
    <property type="evidence" value="ECO:0007669"/>
    <property type="project" value="UniProtKB-SubCell"/>
</dbReference>
<dbReference type="PIRSF" id="PIRSF006324">
    <property type="entry name" value="LeuE"/>
    <property type="match status" value="1"/>
</dbReference>
<feature type="transmembrane region" description="Helical" evidence="6">
    <location>
        <begin position="40"/>
        <end position="65"/>
    </location>
</feature>
<feature type="transmembrane region" description="Helical" evidence="6">
    <location>
        <begin position="71"/>
        <end position="91"/>
    </location>
</feature>
<dbReference type="STRING" id="630515.SAMN04489812_5065"/>
<feature type="transmembrane region" description="Helical" evidence="6">
    <location>
        <begin position="155"/>
        <end position="180"/>
    </location>
</feature>
<protein>
    <submittedName>
        <fullName evidence="7">Threonine/homoserine/homoserine lactone efflux protein</fullName>
    </submittedName>
</protein>
<keyword evidence="3 6" id="KW-0812">Transmembrane</keyword>
<dbReference type="GO" id="GO:0015171">
    <property type="term" value="F:amino acid transmembrane transporter activity"/>
    <property type="evidence" value="ECO:0007669"/>
    <property type="project" value="TreeGrafter"/>
</dbReference>
<reference evidence="7 8" key="1">
    <citation type="submission" date="2016-10" db="EMBL/GenBank/DDBJ databases">
        <authorList>
            <person name="de Groot N.N."/>
        </authorList>
    </citation>
    <scope>NUCLEOTIDE SEQUENCE [LARGE SCALE GENOMIC DNA]</scope>
    <source>
        <strain evidence="7 8">DSM 21800</strain>
    </source>
</reference>
<dbReference type="RefSeq" id="WP_091528742.1">
    <property type="nucleotide sequence ID" value="NZ_LT629772.1"/>
</dbReference>
<evidence type="ECO:0000313" key="7">
    <source>
        <dbReference type="EMBL" id="SDT30150.1"/>
    </source>
</evidence>
<organism evidence="7 8">
    <name type="scientific">Microlunatus soli</name>
    <dbReference type="NCBI Taxonomy" id="630515"/>
    <lineage>
        <taxon>Bacteria</taxon>
        <taxon>Bacillati</taxon>
        <taxon>Actinomycetota</taxon>
        <taxon>Actinomycetes</taxon>
        <taxon>Propionibacteriales</taxon>
        <taxon>Propionibacteriaceae</taxon>
        <taxon>Microlunatus</taxon>
    </lineage>
</organism>
<feature type="transmembrane region" description="Helical" evidence="6">
    <location>
        <begin position="127"/>
        <end position="143"/>
    </location>
</feature>
<proteinExistence type="predicted"/>
<keyword evidence="5 6" id="KW-0472">Membrane</keyword>
<evidence type="ECO:0000256" key="4">
    <source>
        <dbReference type="ARBA" id="ARBA00022989"/>
    </source>
</evidence>
<keyword evidence="8" id="KW-1185">Reference proteome</keyword>
<evidence type="ECO:0000256" key="2">
    <source>
        <dbReference type="ARBA" id="ARBA00022475"/>
    </source>
</evidence>
<evidence type="ECO:0000256" key="3">
    <source>
        <dbReference type="ARBA" id="ARBA00022692"/>
    </source>
</evidence>
<dbReference type="InterPro" id="IPR001123">
    <property type="entry name" value="LeuE-type"/>
</dbReference>
<accession>A0A1H1Z917</accession>
<dbReference type="AlphaFoldDB" id="A0A1H1Z917"/>
<keyword evidence="2" id="KW-1003">Cell membrane</keyword>
<evidence type="ECO:0000313" key="8">
    <source>
        <dbReference type="Proteomes" id="UP000199103"/>
    </source>
</evidence>
<dbReference type="PANTHER" id="PTHR30086">
    <property type="entry name" value="ARGININE EXPORTER PROTEIN ARGO"/>
    <property type="match status" value="1"/>
</dbReference>
<gene>
    <name evidence="7" type="ORF">SAMN04489812_5065</name>
</gene>
<dbReference type="OrthoDB" id="3175972at2"/>